<dbReference type="RefSeq" id="XP_002137259.1">
    <property type="nucleotide sequence ID" value="XM_002137223.3"/>
</dbReference>
<evidence type="ECO:0000256" key="12">
    <source>
        <dbReference type="ARBA" id="ARBA00042334"/>
    </source>
</evidence>
<evidence type="ECO:0000256" key="11">
    <source>
        <dbReference type="ARBA" id="ARBA00041982"/>
    </source>
</evidence>
<dbReference type="GO" id="GO:0006665">
    <property type="term" value="P:sphingolipid metabolic process"/>
    <property type="evidence" value="ECO:0007669"/>
    <property type="project" value="UniProtKB-KW"/>
</dbReference>
<accession>A0A6I8V2F3</accession>
<reference evidence="16" key="1">
    <citation type="submission" date="2024-06" db="UniProtKB">
        <authorList>
            <consortium name="RefSeq"/>
        </authorList>
    </citation>
    <scope>NUCLEOTIDE SEQUENCE [LARGE SCALE GENOMIC DNA]</scope>
    <source>
        <strain evidence="16">MV2-25</strain>
    </source>
</reference>
<evidence type="ECO:0000256" key="5">
    <source>
        <dbReference type="ARBA" id="ARBA00022919"/>
    </source>
</evidence>
<dbReference type="KEGG" id="dpo:6897075"/>
<feature type="transmembrane region" description="Helical" evidence="15">
    <location>
        <begin position="31"/>
        <end position="51"/>
    </location>
</feature>
<evidence type="ECO:0000256" key="3">
    <source>
        <dbReference type="ARBA" id="ARBA00022692"/>
    </source>
</evidence>
<comment type="function">
    <text evidence="13">Component of the serine palmitoyltransferase multisubunit enzyme (SPT) that catalyzes the initial and rate-limiting step in sphingolipid biosynthesis by condensing L-serine and activated acyl-CoA (most commonly palmitoyl-CoA) to form long-chain bases. The SPT complex is composed of SPTLC1, SPTLC2 or SPTLC3 and SPTSSA or SPTSSB. Within this complex, the heterodimer consisting of SPTLC1 and SPTLC2/SPTLC3 forms the catalytic core. Within the SPT complex, SPTSSB stimulates the catalytic activity and plays a role in substrate specificity. SPT complexes with this subunit showing a preference for longer acyl-CoAs. The SPTLC1-SPTLC2-SPTSSB complex shows a strong preference for C18-CoA substrate, while the SPTLC1-SPTLC3-SPTSSB isozyme displays an ability to use a broader range of acyl-CoAs, without apparent preference.</text>
</comment>
<dbReference type="FunCoup" id="A0A6I8V2F3">
    <property type="interactions" value="7"/>
</dbReference>
<protein>
    <recommendedName>
        <fullName evidence="10">Serine palmitoyltransferase small subunit B</fullName>
    </recommendedName>
    <alternativeName>
        <fullName evidence="12">Protein ADMP</fullName>
    </alternativeName>
    <alternativeName>
        <fullName evidence="11">Small subunit of serine palmitoyltransferase B</fullName>
    </alternativeName>
</protein>
<name>A0A6I8V2F3_DROPS</name>
<dbReference type="GO" id="GO:0005789">
    <property type="term" value="C:endoplasmic reticulum membrane"/>
    <property type="evidence" value="ECO:0007669"/>
    <property type="project" value="UniProtKB-SubCell"/>
</dbReference>
<dbReference type="OMA" id="FMYLPDY"/>
<evidence type="ECO:0000256" key="4">
    <source>
        <dbReference type="ARBA" id="ARBA00022824"/>
    </source>
</evidence>
<keyword evidence="6 15" id="KW-1133">Transmembrane helix</keyword>
<evidence type="ECO:0000256" key="1">
    <source>
        <dbReference type="ARBA" id="ARBA00004477"/>
    </source>
</evidence>
<keyword evidence="8 15" id="KW-0472">Membrane</keyword>
<evidence type="ECO:0000256" key="8">
    <source>
        <dbReference type="ARBA" id="ARBA00023136"/>
    </source>
</evidence>
<proteinExistence type="inferred from homology"/>
<dbReference type="PANTHER" id="PTHR28612:SF1">
    <property type="entry name" value="SERINE PALMITOYLTRANSFERASE SMALL SUBUNIT B"/>
    <property type="match status" value="1"/>
</dbReference>
<evidence type="ECO:0000256" key="13">
    <source>
        <dbReference type="ARBA" id="ARBA00045772"/>
    </source>
</evidence>
<gene>
    <name evidence="17" type="primary">LOC6897075</name>
</gene>
<comment type="subunit">
    <text evidence="14">Component of the serine palmitoyltransferase (SPT) complex, which is composed of SPTLC1, SPTLC2 or SPTLC3 and SPTSSA or SPTSSB. The heterodimer consisting of SPTLC1 and SPTLC2/SPTLC3 forms the catalytic core of the enzyme, while SPTSSA or SPTSSB subunits determine substrate specificity. SPT also interacts with ORMDL proteins, especially ORMDL3, which negatively regulate SPT activity in the presence of ceramides.</text>
</comment>
<dbReference type="InterPro" id="IPR024512">
    <property type="entry name" value="Ser_palmitoyltrfase_ssu-like"/>
</dbReference>
<dbReference type="PANTHER" id="PTHR28612">
    <property type="entry name" value="SERINE PALMITOYLTRANSFERASE SMALL SUBUNIT B"/>
    <property type="match status" value="1"/>
</dbReference>
<keyword evidence="3 15" id="KW-0812">Transmembrane</keyword>
<evidence type="ECO:0000256" key="10">
    <source>
        <dbReference type="ARBA" id="ARBA00041140"/>
    </source>
</evidence>
<keyword evidence="7" id="KW-0443">Lipid metabolism</keyword>
<dbReference type="Bgee" id="FBgn0248030">
    <property type="expression patterns" value="Expressed in insect adult head and 2 other cell types or tissues"/>
</dbReference>
<evidence type="ECO:0000256" key="6">
    <source>
        <dbReference type="ARBA" id="ARBA00022989"/>
    </source>
</evidence>
<dbReference type="AlphaFoldDB" id="A0A6I8V2F3"/>
<organism evidence="16 17">
    <name type="scientific">Drosophila pseudoobscura pseudoobscura</name>
    <name type="common">Fruit fly</name>
    <dbReference type="NCBI Taxonomy" id="46245"/>
    <lineage>
        <taxon>Eukaryota</taxon>
        <taxon>Metazoa</taxon>
        <taxon>Ecdysozoa</taxon>
        <taxon>Arthropoda</taxon>
        <taxon>Hexapoda</taxon>
        <taxon>Insecta</taxon>
        <taxon>Pterygota</taxon>
        <taxon>Neoptera</taxon>
        <taxon>Endopterygota</taxon>
        <taxon>Diptera</taxon>
        <taxon>Brachycera</taxon>
        <taxon>Muscomorpha</taxon>
        <taxon>Ephydroidea</taxon>
        <taxon>Drosophilidae</taxon>
        <taxon>Drosophila</taxon>
        <taxon>Sophophora</taxon>
    </lineage>
</organism>
<keyword evidence="4" id="KW-0256">Endoplasmic reticulum</keyword>
<evidence type="ECO:0000256" key="15">
    <source>
        <dbReference type="SAM" id="Phobius"/>
    </source>
</evidence>
<evidence type="ECO:0000256" key="7">
    <source>
        <dbReference type="ARBA" id="ARBA00023098"/>
    </source>
</evidence>
<evidence type="ECO:0000256" key="9">
    <source>
        <dbReference type="ARBA" id="ARBA00038059"/>
    </source>
</evidence>
<evidence type="ECO:0000256" key="2">
    <source>
        <dbReference type="ARBA" id="ARBA00005189"/>
    </source>
</evidence>
<comment type="pathway">
    <text evidence="2">Lipid metabolism.</text>
</comment>
<dbReference type="InParanoid" id="A0A6I8V2F3"/>
<evidence type="ECO:0000313" key="16">
    <source>
        <dbReference type="Proteomes" id="UP000001819"/>
    </source>
</evidence>
<dbReference type="Proteomes" id="UP000001819">
    <property type="component" value="Chromosome 2"/>
</dbReference>
<dbReference type="Pfam" id="PF11779">
    <property type="entry name" value="SPT_ssu-like"/>
    <property type="match status" value="1"/>
</dbReference>
<dbReference type="GeneID" id="6897075"/>
<reference evidence="17" key="2">
    <citation type="submission" date="2025-08" db="UniProtKB">
        <authorList>
            <consortium name="RefSeq"/>
        </authorList>
    </citation>
    <scope>IDENTIFICATION</scope>
    <source>
        <strain evidence="17">MV-25-SWS-2005</strain>
        <tissue evidence="17">Whole body</tissue>
    </source>
</reference>
<sequence>MFNIKQLATHLYRQYELITCINMLEPWERKLINGFFLVVLALVFFSSFWYLPNYMQTLMEFITPLAWSSQSGSAAYVAQKMGTS</sequence>
<keyword evidence="16" id="KW-1185">Reference proteome</keyword>
<comment type="subcellular location">
    <subcellularLocation>
        <location evidence="1">Endoplasmic reticulum membrane</location>
        <topology evidence="1">Multi-pass membrane protein</topology>
    </subcellularLocation>
</comment>
<keyword evidence="5" id="KW-0746">Sphingolipid metabolism</keyword>
<evidence type="ECO:0000313" key="17">
    <source>
        <dbReference type="RefSeq" id="XP_002137259.1"/>
    </source>
</evidence>
<comment type="similarity">
    <text evidence="9">Belongs to the SPTSS family. SPTSSB subfamily.</text>
</comment>
<evidence type="ECO:0000256" key="14">
    <source>
        <dbReference type="ARBA" id="ARBA00046416"/>
    </source>
</evidence>